<dbReference type="PANTHER" id="PTHR31687">
    <property type="match status" value="1"/>
</dbReference>
<dbReference type="EMBL" id="JBFMKM010000009">
    <property type="protein sequence ID" value="KAL1304163.1"/>
    <property type="molecule type" value="Genomic_DNA"/>
</dbReference>
<dbReference type="InterPro" id="IPR012469">
    <property type="entry name" value="DUF1688"/>
</dbReference>
<evidence type="ECO:0000256" key="1">
    <source>
        <dbReference type="SAM" id="MobiDB-lite"/>
    </source>
</evidence>
<sequence length="493" mass="54264">MGLFSRKKTSGEPILAESTTLQRTPGTPPRSVMNGNPAANASIPDIPLPQAPDAALDPAAYLRSIYAVRERSRFVLAKAKRNQLNHFNVDLAKFGETARYVVSIIKRDFEPDYSKIPAHGRWQHFEVGGRPRVDQLMATWPISVNAQERTRRLIDLFMVSVLIDAGAGTQWQYKSKESGRLYRRSEGLAVASLEMFKAGMFSSNPQEPCQVDSAGLKKLNINAMAKALQVTEQNPIDGLQGRTTLLIKLADALQNQEIFGADARPGNMLDHLLSHPSTQASSVPVIALPVFWDALQEGLAPIWPDTRTQIDGIPLGDAWPCSSMPADPRNPCANIVPFHKLTQWLCYSLMVPMTKLMHVHFAGVELLTGLPEYRNGGLLIDTGLLTLKAEDAKRGLQQYQVNAMKEGQPNVEVVPLFTAEDDVIVEWRAVTVGFLDELLVEVNSILGLTGNNKLSLAQMLEAGTWKGGREIAEVSRPNTKEPPIMILSDGTVF</sequence>
<gene>
    <name evidence="2" type="ORF">AAFC00_000590</name>
</gene>
<comment type="caution">
    <text evidence="2">The sequence shown here is derived from an EMBL/GenBank/DDBJ whole genome shotgun (WGS) entry which is preliminary data.</text>
</comment>
<proteinExistence type="predicted"/>
<feature type="region of interest" description="Disordered" evidence="1">
    <location>
        <begin position="1"/>
        <end position="46"/>
    </location>
</feature>
<evidence type="ECO:0000313" key="3">
    <source>
        <dbReference type="Proteomes" id="UP001562354"/>
    </source>
</evidence>
<name>A0ABR3PDX3_9PEZI</name>
<organism evidence="2 3">
    <name type="scientific">Neodothiora populina</name>
    <dbReference type="NCBI Taxonomy" id="2781224"/>
    <lineage>
        <taxon>Eukaryota</taxon>
        <taxon>Fungi</taxon>
        <taxon>Dikarya</taxon>
        <taxon>Ascomycota</taxon>
        <taxon>Pezizomycotina</taxon>
        <taxon>Dothideomycetes</taxon>
        <taxon>Dothideomycetidae</taxon>
        <taxon>Dothideales</taxon>
        <taxon>Dothioraceae</taxon>
        <taxon>Neodothiora</taxon>
    </lineage>
</organism>
<evidence type="ECO:0008006" key="4">
    <source>
        <dbReference type="Google" id="ProtNLM"/>
    </source>
</evidence>
<dbReference type="Proteomes" id="UP001562354">
    <property type="component" value="Unassembled WGS sequence"/>
</dbReference>
<evidence type="ECO:0000313" key="2">
    <source>
        <dbReference type="EMBL" id="KAL1304163.1"/>
    </source>
</evidence>
<keyword evidence="3" id="KW-1185">Reference proteome</keyword>
<dbReference type="PANTHER" id="PTHR31687:SF3">
    <property type="entry name" value="PROTEIN URG3"/>
    <property type="match status" value="1"/>
</dbReference>
<reference evidence="2 3" key="1">
    <citation type="submission" date="2024-07" db="EMBL/GenBank/DDBJ databases">
        <title>Draft sequence of the Neodothiora populina.</title>
        <authorList>
            <person name="Drown D.D."/>
            <person name="Schuette U.S."/>
            <person name="Buechlein A.B."/>
            <person name="Rusch D.R."/>
            <person name="Winton L.W."/>
            <person name="Adams G.A."/>
        </authorList>
    </citation>
    <scope>NUCLEOTIDE SEQUENCE [LARGE SCALE GENOMIC DNA]</scope>
    <source>
        <strain evidence="2 3">CPC 39397</strain>
    </source>
</reference>
<accession>A0ABR3PDX3</accession>
<dbReference type="RefSeq" id="XP_069200438.1">
    <property type="nucleotide sequence ID" value="XM_069345846.1"/>
</dbReference>
<dbReference type="GeneID" id="95974293"/>
<dbReference type="Pfam" id="PF07958">
    <property type="entry name" value="DUF1688"/>
    <property type="match status" value="1"/>
</dbReference>
<protein>
    <recommendedName>
        <fullName evidence="4">DUF1688-domain-containing protein</fullName>
    </recommendedName>
</protein>